<protein>
    <submittedName>
        <fullName evidence="3">Uncharacterized protein</fullName>
    </submittedName>
</protein>
<evidence type="ECO:0000256" key="2">
    <source>
        <dbReference type="SAM" id="Phobius"/>
    </source>
</evidence>
<evidence type="ECO:0000313" key="4">
    <source>
        <dbReference type="Proteomes" id="UP000649739"/>
    </source>
</evidence>
<accession>A0A8J3FAM9</accession>
<dbReference type="PANTHER" id="PTHR39555:SF1">
    <property type="entry name" value="TYPE IV PILUS INNER MEMBRANE COMPONENT PILO"/>
    <property type="match status" value="1"/>
</dbReference>
<keyword evidence="2" id="KW-1133">Transmembrane helix</keyword>
<dbReference type="Pfam" id="PF04350">
    <property type="entry name" value="PilO"/>
    <property type="match status" value="1"/>
</dbReference>
<keyword evidence="4" id="KW-1185">Reference proteome</keyword>
<proteinExistence type="predicted"/>
<reference evidence="3" key="1">
    <citation type="journal article" date="2014" name="Int. J. Syst. Evol. Microbiol.">
        <title>Complete genome sequence of Corynebacterium casei LMG S-19264T (=DSM 44701T), isolated from a smear-ripened cheese.</title>
        <authorList>
            <consortium name="US DOE Joint Genome Institute (JGI-PGF)"/>
            <person name="Walter F."/>
            <person name="Albersmeier A."/>
            <person name="Kalinowski J."/>
            <person name="Ruckert C."/>
        </authorList>
    </citation>
    <scope>NUCLEOTIDE SEQUENCE</scope>
    <source>
        <strain evidence="3">JCM 3090</strain>
    </source>
</reference>
<keyword evidence="2" id="KW-0472">Membrane</keyword>
<dbReference type="RefSeq" id="WP_189168133.1">
    <property type="nucleotide sequence ID" value="NZ_BMQB01000001.1"/>
</dbReference>
<comment type="caution">
    <text evidence="3">The sequence shown here is derived from an EMBL/GenBank/DDBJ whole genome shotgun (WGS) entry which is preliminary data.</text>
</comment>
<reference evidence="3" key="2">
    <citation type="submission" date="2020-09" db="EMBL/GenBank/DDBJ databases">
        <authorList>
            <person name="Sun Q."/>
            <person name="Ohkuma M."/>
        </authorList>
    </citation>
    <scope>NUCLEOTIDE SEQUENCE</scope>
    <source>
        <strain evidence="3">JCM 3090</strain>
    </source>
</reference>
<dbReference type="InterPro" id="IPR007445">
    <property type="entry name" value="PilO"/>
</dbReference>
<feature type="coiled-coil region" evidence="1">
    <location>
        <begin position="45"/>
        <end position="82"/>
    </location>
</feature>
<dbReference type="GO" id="GO:0043683">
    <property type="term" value="P:type IV pilus assembly"/>
    <property type="evidence" value="ECO:0007669"/>
    <property type="project" value="InterPro"/>
</dbReference>
<dbReference type="Gene3D" id="3.30.70.60">
    <property type="match status" value="1"/>
</dbReference>
<dbReference type="PANTHER" id="PTHR39555">
    <property type="entry name" value="FIMBRIAL ASSEMBLY PROTEIN PILO-LIKE PROTEIN-RELATED"/>
    <property type="match status" value="1"/>
</dbReference>
<feature type="transmembrane region" description="Helical" evidence="2">
    <location>
        <begin position="12"/>
        <end position="35"/>
    </location>
</feature>
<name>A0A8J3FAM9_9ACTN</name>
<evidence type="ECO:0000313" key="3">
    <source>
        <dbReference type="EMBL" id="GGJ76115.1"/>
    </source>
</evidence>
<keyword evidence="2" id="KW-0812">Transmembrane</keyword>
<dbReference type="EMBL" id="BMQB01000001">
    <property type="protein sequence ID" value="GGJ76115.1"/>
    <property type="molecule type" value="Genomic_DNA"/>
</dbReference>
<dbReference type="Proteomes" id="UP000649739">
    <property type="component" value="Unassembled WGS sequence"/>
</dbReference>
<dbReference type="AlphaFoldDB" id="A0A8J3FAM9"/>
<evidence type="ECO:0000256" key="1">
    <source>
        <dbReference type="SAM" id="Coils"/>
    </source>
</evidence>
<dbReference type="InterPro" id="IPR014717">
    <property type="entry name" value="Transl_elong_EF1B/ribsomal_bS6"/>
</dbReference>
<dbReference type="GO" id="GO:0043107">
    <property type="term" value="P:type IV pilus-dependent motility"/>
    <property type="evidence" value="ECO:0007669"/>
    <property type="project" value="InterPro"/>
</dbReference>
<sequence length="180" mass="18942">MENRASADRTWLLIGVAGALGLLGLGWVLLLGPALTDLGKQHDRTEAAEMELAQQQSRLSQLRRENTELTKYQAELAAAEQALPTDAGLPAFLRSLQSLSSMSGVTVTNLTVSPPVAAKQPGTIALPISLTVRGPAAATEAFLGRVQDRGRAVLIGGVSTSIEGSETSMTLNMQAYTATR</sequence>
<organism evidence="3 4">
    <name type="scientific">Pilimelia anulata</name>
    <dbReference type="NCBI Taxonomy" id="53371"/>
    <lineage>
        <taxon>Bacteria</taxon>
        <taxon>Bacillati</taxon>
        <taxon>Actinomycetota</taxon>
        <taxon>Actinomycetes</taxon>
        <taxon>Micromonosporales</taxon>
        <taxon>Micromonosporaceae</taxon>
        <taxon>Pilimelia</taxon>
    </lineage>
</organism>
<keyword evidence="1" id="KW-0175">Coiled coil</keyword>
<gene>
    <name evidence="3" type="ORF">GCM10010123_02620</name>
</gene>